<dbReference type="InterPro" id="IPR004789">
    <property type="entry name" value="Acetalactate_synth_ssu"/>
</dbReference>
<dbReference type="GO" id="GO:0005777">
    <property type="term" value="C:peroxisome"/>
    <property type="evidence" value="ECO:0007669"/>
    <property type="project" value="UniProtKB-ARBA"/>
</dbReference>
<dbReference type="GO" id="GO:0009097">
    <property type="term" value="P:isoleucine biosynthetic process"/>
    <property type="evidence" value="ECO:0007669"/>
    <property type="project" value="UniProtKB-UniPathway"/>
</dbReference>
<evidence type="ECO:0000259" key="7">
    <source>
        <dbReference type="PROSITE" id="PS51671"/>
    </source>
</evidence>
<proteinExistence type="inferred from homology"/>
<dbReference type="Pfam" id="PF22629">
    <property type="entry name" value="ACT_AHAS_ss"/>
    <property type="match status" value="2"/>
</dbReference>
<dbReference type="PANTHER" id="PTHR30239">
    <property type="entry name" value="ACETOLACTATE SYNTHASE SMALL SUBUNIT"/>
    <property type="match status" value="1"/>
</dbReference>
<reference evidence="8" key="1">
    <citation type="submission" date="2015-12" db="EMBL/GenBank/DDBJ databases">
        <title>Update maize B73 reference genome by single molecule sequencing technologies.</title>
        <authorList>
            <consortium name="Maize Genome Sequencing Project"/>
            <person name="Ware D."/>
        </authorList>
    </citation>
    <scope>NUCLEOTIDE SEQUENCE [LARGE SCALE GENOMIC DNA]</scope>
    <source>
        <tissue evidence="8">Seedling</tissue>
    </source>
</reference>
<dbReference type="GO" id="GO:0009099">
    <property type="term" value="P:L-valine biosynthetic process"/>
    <property type="evidence" value="ECO:0007669"/>
    <property type="project" value="UniProtKB-UniPathway"/>
</dbReference>
<evidence type="ECO:0000256" key="4">
    <source>
        <dbReference type="ARBA" id="ARBA00022605"/>
    </source>
</evidence>
<evidence type="ECO:0000256" key="5">
    <source>
        <dbReference type="ARBA" id="ARBA00023304"/>
    </source>
</evidence>
<dbReference type="FunFam" id="3.30.70.1150:FF:000001">
    <property type="entry name" value="Acetolactate synthase small subunit"/>
    <property type="match status" value="1"/>
</dbReference>
<feature type="domain" description="ACT" evidence="7">
    <location>
        <begin position="74"/>
        <end position="151"/>
    </location>
</feature>
<dbReference type="Pfam" id="PF10369">
    <property type="entry name" value="ALS_ss_C"/>
    <property type="match status" value="2"/>
</dbReference>
<accession>A0A1D6F579</accession>
<dbReference type="CDD" id="cd04878">
    <property type="entry name" value="ACT_AHAS"/>
    <property type="match status" value="2"/>
</dbReference>
<dbReference type="InterPro" id="IPR039557">
    <property type="entry name" value="AHAS_ACT"/>
</dbReference>
<dbReference type="Gene3D" id="3.30.70.260">
    <property type="match status" value="1"/>
</dbReference>
<dbReference type="GO" id="GO:1990610">
    <property type="term" value="F:acetolactate synthase regulator activity"/>
    <property type="evidence" value="ECO:0007669"/>
    <property type="project" value="InterPro"/>
</dbReference>
<dbReference type="SUPFAM" id="SSF55021">
    <property type="entry name" value="ACT-like"/>
    <property type="match status" value="4"/>
</dbReference>
<dbReference type="InterPro" id="IPR019455">
    <property type="entry name" value="Acetolactate_synth_ssu_C"/>
</dbReference>
<dbReference type="InterPro" id="IPR002912">
    <property type="entry name" value="ACT_dom"/>
</dbReference>
<protein>
    <submittedName>
        <fullName evidence="8">Acetolactate synthase small subunit 1 chloroplastic</fullName>
    </submittedName>
</protein>
<evidence type="ECO:0000256" key="3">
    <source>
        <dbReference type="ARBA" id="ARBA00006341"/>
    </source>
</evidence>
<dbReference type="Gene3D" id="3.30.70.1150">
    <property type="entry name" value="ACT-like. Chain A, domain 2"/>
    <property type="match status" value="2"/>
</dbReference>
<name>A0A1D6F579_MAIZE</name>
<dbReference type="PROSITE" id="PS51671">
    <property type="entry name" value="ACT"/>
    <property type="match status" value="2"/>
</dbReference>
<evidence type="ECO:0000256" key="2">
    <source>
        <dbReference type="ARBA" id="ARBA00005025"/>
    </source>
</evidence>
<dbReference type="UniPathway" id="UPA00047">
    <property type="reaction ID" value="UER00055"/>
</dbReference>
<dbReference type="UniPathway" id="UPA00049">
    <property type="reaction ID" value="UER00059"/>
</dbReference>
<comment type="pathway">
    <text evidence="2">Amino-acid biosynthesis; L-valine biosynthesis; L-valine from pyruvate: step 1/4.</text>
</comment>
<organism evidence="8">
    <name type="scientific">Zea mays</name>
    <name type="common">Maize</name>
    <dbReference type="NCBI Taxonomy" id="4577"/>
    <lineage>
        <taxon>Eukaryota</taxon>
        <taxon>Viridiplantae</taxon>
        <taxon>Streptophyta</taxon>
        <taxon>Embryophyta</taxon>
        <taxon>Tracheophyta</taxon>
        <taxon>Spermatophyta</taxon>
        <taxon>Magnoliopsida</taxon>
        <taxon>Liliopsida</taxon>
        <taxon>Poales</taxon>
        <taxon>Poaceae</taxon>
        <taxon>PACMAD clade</taxon>
        <taxon>Panicoideae</taxon>
        <taxon>Andropogonodae</taxon>
        <taxon>Andropogoneae</taxon>
        <taxon>Tripsacinae</taxon>
        <taxon>Zea</taxon>
    </lineage>
</organism>
<dbReference type="ExpressionAtlas" id="A0A1D6F579">
    <property type="expression patterns" value="baseline and differential"/>
</dbReference>
<dbReference type="InterPro" id="IPR027271">
    <property type="entry name" value="Acetolactate_synth/TF_NikR_C"/>
</dbReference>
<dbReference type="NCBIfam" id="TIGR00119">
    <property type="entry name" value="acolac_sm"/>
    <property type="match status" value="2"/>
</dbReference>
<evidence type="ECO:0000313" key="8">
    <source>
        <dbReference type="EMBL" id="ONM26459.1"/>
    </source>
</evidence>
<dbReference type="InterPro" id="IPR054480">
    <property type="entry name" value="AHAS_small-like_ACT"/>
</dbReference>
<keyword evidence="5" id="KW-0100">Branched-chain amino acid biosynthesis</keyword>
<keyword evidence="4" id="KW-0028">Amino-acid biosynthesis</keyword>
<feature type="region of interest" description="Disordered" evidence="6">
    <location>
        <begin position="47"/>
        <end position="66"/>
    </location>
</feature>
<sequence>MTMNAAIASRLGLAVSRCGAGSRVDSRPLTPAVGFTAGPRARSVAVTAASSSPATGGVTPVPPRSNRSVMKRHTLSVFVGDESGMINRIAGVFARRGYNIESLAVGLNKDKALFTIVVSGTDKILNQVDDLSMEPQVERELMLIKVNAEREKLPEIMGLVRIFKAEVVDLSDYTLTIEVTGDPGKMVAIQKTLSKYGIREIARTGKIALRREKMGETAPFWRFSAASYPDLEVAIPSNFQQNTGVKAINQNPEESSGGDVYPVESYESFSSTSQILDAHWGVMTDGDVRSCVLMTLNCFVLARDDPHLIVLISLEVVCCENNFLLLQPTGFCSHTLSILVNDVPGVLNLVTGVFSRRGYNIQSLAVGPAEKEGTSRITTVVPGTDESIAKLVHQLYKLIDVYEVQDFTHLPFAARELMIIKVAANATARRDVLDIAQIFEAQKVDISDHTITLLVVIIERMFTCTYLM</sequence>
<comment type="pathway">
    <text evidence="1">Amino-acid biosynthesis; L-isoleucine biosynthesis; L-isoleucine from 2-oxobutanoate: step 1/4.</text>
</comment>
<feature type="domain" description="ACT" evidence="7">
    <location>
        <begin position="335"/>
        <end position="409"/>
    </location>
</feature>
<comment type="similarity">
    <text evidence="3">Belongs to the acetolactate synthase small subunit family.</text>
</comment>
<dbReference type="InterPro" id="IPR045865">
    <property type="entry name" value="ACT-like_dom_sf"/>
</dbReference>
<dbReference type="PANTHER" id="PTHR30239:SF27">
    <property type="entry name" value="OS11G0256050 PROTEIN"/>
    <property type="match status" value="1"/>
</dbReference>
<evidence type="ECO:0000256" key="1">
    <source>
        <dbReference type="ARBA" id="ARBA00004974"/>
    </source>
</evidence>
<dbReference type="AlphaFoldDB" id="A0A1D6F579"/>
<evidence type="ECO:0000256" key="6">
    <source>
        <dbReference type="SAM" id="MobiDB-lite"/>
    </source>
</evidence>
<dbReference type="NCBIfam" id="NF008864">
    <property type="entry name" value="PRK11895.1"/>
    <property type="match status" value="2"/>
</dbReference>
<dbReference type="EMBL" id="CM007648">
    <property type="protein sequence ID" value="ONM26459.1"/>
    <property type="molecule type" value="Genomic_DNA"/>
</dbReference>
<dbReference type="FunFam" id="3.30.70.260:FF:000001">
    <property type="entry name" value="Acetolactate synthase, small subunit"/>
    <property type="match status" value="1"/>
</dbReference>
<gene>
    <name evidence="8" type="ORF">ZEAMMB73_Zm00001d007288</name>
</gene>